<dbReference type="InterPro" id="IPR000059">
    <property type="entry name" value="NUDIX_hydrolase_NudL_CS"/>
</dbReference>
<evidence type="ECO:0000313" key="10">
    <source>
        <dbReference type="Proteomes" id="UP001257914"/>
    </source>
</evidence>
<keyword evidence="6" id="KW-0460">Magnesium</keyword>
<evidence type="ECO:0000256" key="2">
    <source>
        <dbReference type="ARBA" id="ARBA00001946"/>
    </source>
</evidence>
<evidence type="ECO:0000313" key="9">
    <source>
        <dbReference type="EMBL" id="MDU0114732.1"/>
    </source>
</evidence>
<feature type="domain" description="Nudix hydrolase" evidence="8">
    <location>
        <begin position="30"/>
        <end position="162"/>
    </location>
</feature>
<evidence type="ECO:0000256" key="7">
    <source>
        <dbReference type="ARBA" id="ARBA00023211"/>
    </source>
</evidence>
<dbReference type="SUPFAM" id="SSF55811">
    <property type="entry name" value="Nudix"/>
    <property type="match status" value="1"/>
</dbReference>
<dbReference type="InterPro" id="IPR015797">
    <property type="entry name" value="NUDIX_hydrolase-like_dom_sf"/>
</dbReference>
<comment type="caution">
    <text evidence="9">The sequence shown here is derived from an EMBL/GenBank/DDBJ whole genome shotgun (WGS) entry which is preliminary data.</text>
</comment>
<dbReference type="EMBL" id="JAWCUA010000010">
    <property type="protein sequence ID" value="MDU0114732.1"/>
    <property type="molecule type" value="Genomic_DNA"/>
</dbReference>
<keyword evidence="4" id="KW-0479">Metal-binding</keyword>
<accession>A0ABU3R5H9</accession>
<sequence>MTPEQFASRFCLYNLQNNKPITRFEPNSKTQNAAVLVPVIKRPTGLTLLFTQRAKHMRHHPGQISFPGGKVDPDDNSLTFTALRETYEEVGIDETKITTLGWLPSFQTISNFSLHPLVGLIEDISDLTLNPGEVDNAFEVPLSHFTNRDNHHIISPCVNNTNHPVHFMPYQGRLIWGATAAIIDQLILHFE</sequence>
<dbReference type="PROSITE" id="PS01293">
    <property type="entry name" value="NUDIX_COA"/>
    <property type="match status" value="1"/>
</dbReference>
<evidence type="ECO:0000256" key="4">
    <source>
        <dbReference type="ARBA" id="ARBA00022723"/>
    </source>
</evidence>
<evidence type="ECO:0000256" key="3">
    <source>
        <dbReference type="ARBA" id="ARBA00006506"/>
    </source>
</evidence>
<evidence type="ECO:0000256" key="6">
    <source>
        <dbReference type="ARBA" id="ARBA00022842"/>
    </source>
</evidence>
<dbReference type="Pfam" id="PF00293">
    <property type="entry name" value="NUDIX"/>
    <property type="match status" value="1"/>
</dbReference>
<dbReference type="InterPro" id="IPR000086">
    <property type="entry name" value="NUDIX_hydrolase_dom"/>
</dbReference>
<protein>
    <submittedName>
        <fullName evidence="9">CoA pyrophosphatase</fullName>
    </submittedName>
</protein>
<comment type="cofactor">
    <cofactor evidence="2">
        <name>Mg(2+)</name>
        <dbReference type="ChEBI" id="CHEBI:18420"/>
    </cofactor>
</comment>
<evidence type="ECO:0000259" key="8">
    <source>
        <dbReference type="PROSITE" id="PS51462"/>
    </source>
</evidence>
<reference evidence="9 10" key="1">
    <citation type="submission" date="2023-10" db="EMBL/GenBank/DDBJ databases">
        <title>Psychrosphaera aquimaarina strain SW33 isolated from seawater.</title>
        <authorList>
            <person name="Bayburt H."/>
            <person name="Kim J.M."/>
            <person name="Choi B.J."/>
            <person name="Jeon C.O."/>
        </authorList>
    </citation>
    <scope>NUCLEOTIDE SEQUENCE [LARGE SCALE GENOMIC DNA]</scope>
    <source>
        <strain evidence="9 10">KCTC 52743</strain>
    </source>
</reference>
<dbReference type="NCBIfam" id="NF007980">
    <property type="entry name" value="PRK10707.1"/>
    <property type="match status" value="1"/>
</dbReference>
<evidence type="ECO:0000256" key="1">
    <source>
        <dbReference type="ARBA" id="ARBA00001936"/>
    </source>
</evidence>
<gene>
    <name evidence="9" type="ORF">RT723_17385</name>
</gene>
<comment type="cofactor">
    <cofactor evidence="1">
        <name>Mn(2+)</name>
        <dbReference type="ChEBI" id="CHEBI:29035"/>
    </cofactor>
</comment>
<dbReference type="CDD" id="cd03426">
    <property type="entry name" value="NUDIX_CoAse_Nudt7"/>
    <property type="match status" value="1"/>
</dbReference>
<dbReference type="RefSeq" id="WP_315948405.1">
    <property type="nucleotide sequence ID" value="NZ_JAWCUA010000010.1"/>
</dbReference>
<comment type="similarity">
    <text evidence="3">Belongs to the Nudix hydrolase family. PCD1 subfamily.</text>
</comment>
<dbReference type="Gene3D" id="3.90.79.10">
    <property type="entry name" value="Nucleoside Triphosphate Pyrophosphohydrolase"/>
    <property type="match status" value="1"/>
</dbReference>
<keyword evidence="10" id="KW-1185">Reference proteome</keyword>
<evidence type="ECO:0000256" key="5">
    <source>
        <dbReference type="ARBA" id="ARBA00022801"/>
    </source>
</evidence>
<name>A0ABU3R5H9_9GAMM</name>
<dbReference type="PANTHER" id="PTHR12992:SF11">
    <property type="entry name" value="MITOCHONDRIAL COENZYME A DIPHOSPHATASE NUDT8"/>
    <property type="match status" value="1"/>
</dbReference>
<dbReference type="PROSITE" id="PS51462">
    <property type="entry name" value="NUDIX"/>
    <property type="match status" value="1"/>
</dbReference>
<keyword evidence="5" id="KW-0378">Hydrolase</keyword>
<organism evidence="9 10">
    <name type="scientific">Psychrosphaera aquimarina</name>
    <dbReference type="NCBI Taxonomy" id="2044854"/>
    <lineage>
        <taxon>Bacteria</taxon>
        <taxon>Pseudomonadati</taxon>
        <taxon>Pseudomonadota</taxon>
        <taxon>Gammaproteobacteria</taxon>
        <taxon>Alteromonadales</taxon>
        <taxon>Pseudoalteromonadaceae</taxon>
        <taxon>Psychrosphaera</taxon>
    </lineage>
</organism>
<dbReference type="Proteomes" id="UP001257914">
    <property type="component" value="Unassembled WGS sequence"/>
</dbReference>
<dbReference type="InterPro" id="IPR045121">
    <property type="entry name" value="CoAse"/>
</dbReference>
<proteinExistence type="inferred from homology"/>
<keyword evidence="7" id="KW-0464">Manganese</keyword>
<dbReference type="PANTHER" id="PTHR12992">
    <property type="entry name" value="NUDIX HYDROLASE"/>
    <property type="match status" value="1"/>
</dbReference>